<evidence type="ECO:0000313" key="1">
    <source>
        <dbReference type="EMBL" id="CAG7581456.1"/>
    </source>
</evidence>
<gene>
    <name evidence="1" type="ORF">SLAVMIC_00851</name>
</gene>
<name>A0A8D9FR53_9VIRU</name>
<organism evidence="1">
    <name type="scientific">uncultured marine phage</name>
    <dbReference type="NCBI Taxonomy" id="707152"/>
    <lineage>
        <taxon>Viruses</taxon>
        <taxon>environmental samples</taxon>
    </lineage>
</organism>
<accession>A0A8D9FR53</accession>
<sequence length="123" mass="14708">MKDYAEFINRLFESREQTHVFHLQTDSNAEHLALQEYYEGILEHIDSLVEMYQGQYDIVGDYQSIQPRDYDKSDVVKYLQELAQWVQENKSDYIKESDTHLLTIVDEAVALMYTTLYKLRFLK</sequence>
<proteinExistence type="predicted"/>
<reference evidence="1" key="1">
    <citation type="submission" date="2021-06" db="EMBL/GenBank/DDBJ databases">
        <authorList>
            <person name="Gannon L."/>
            <person name="Redgwell R T."/>
            <person name="Michniewski S."/>
            <person name="Harrison D C."/>
            <person name="Millard A."/>
        </authorList>
    </citation>
    <scope>NUCLEOTIDE SEQUENCE</scope>
</reference>
<dbReference type="EMBL" id="OU342829">
    <property type="protein sequence ID" value="CAG7581456.1"/>
    <property type="molecule type" value="Genomic_DNA"/>
</dbReference>
<dbReference type="InterPro" id="IPR043876">
    <property type="entry name" value="DUF5856"/>
</dbReference>
<protein>
    <submittedName>
        <fullName evidence="1">Putative transport protein</fullName>
    </submittedName>
</protein>
<dbReference type="Pfam" id="PF19174">
    <property type="entry name" value="DUF5856"/>
    <property type="match status" value="1"/>
</dbReference>